<dbReference type="InterPro" id="IPR035965">
    <property type="entry name" value="PAS-like_dom_sf"/>
</dbReference>
<dbReference type="PANTHER" id="PTHR43065:SF10">
    <property type="entry name" value="PEROXIDE STRESS-ACTIVATED HISTIDINE KINASE MAK3"/>
    <property type="match status" value="1"/>
</dbReference>
<dbReference type="InterPro" id="IPR004358">
    <property type="entry name" value="Sig_transdc_His_kin-like_C"/>
</dbReference>
<dbReference type="OrthoDB" id="9789238at2"/>
<dbReference type="SUPFAM" id="SSF55785">
    <property type="entry name" value="PYP-like sensor domain (PAS domain)"/>
    <property type="match status" value="1"/>
</dbReference>
<dbReference type="InterPro" id="IPR000014">
    <property type="entry name" value="PAS"/>
</dbReference>
<evidence type="ECO:0000256" key="4">
    <source>
        <dbReference type="ARBA" id="ARBA00022679"/>
    </source>
</evidence>
<keyword evidence="7" id="KW-0067">ATP-binding</keyword>
<dbReference type="GO" id="GO:0006355">
    <property type="term" value="P:regulation of DNA-templated transcription"/>
    <property type="evidence" value="ECO:0007669"/>
    <property type="project" value="InterPro"/>
</dbReference>
<dbReference type="GO" id="GO:0005524">
    <property type="term" value="F:ATP binding"/>
    <property type="evidence" value="ECO:0007669"/>
    <property type="project" value="UniProtKB-KW"/>
</dbReference>
<keyword evidence="4" id="KW-0808">Transferase</keyword>
<dbReference type="InterPro" id="IPR005467">
    <property type="entry name" value="His_kinase_dom"/>
</dbReference>
<dbReference type="Proteomes" id="UP000282971">
    <property type="component" value="Unassembled WGS sequence"/>
</dbReference>
<dbReference type="SUPFAM" id="SSF55874">
    <property type="entry name" value="ATPase domain of HSP90 chaperone/DNA topoisomerase II/histidine kinase"/>
    <property type="match status" value="1"/>
</dbReference>
<dbReference type="AlphaFoldDB" id="A0A437M0A3"/>
<dbReference type="PROSITE" id="PS50112">
    <property type="entry name" value="PAS"/>
    <property type="match status" value="1"/>
</dbReference>
<dbReference type="FunFam" id="3.30.565.10:FF:000042">
    <property type="entry name" value="Two-component sensor histidine kinase KdpD"/>
    <property type="match status" value="1"/>
</dbReference>
<dbReference type="PROSITE" id="PS50109">
    <property type="entry name" value="HIS_KIN"/>
    <property type="match status" value="1"/>
</dbReference>
<dbReference type="SMART" id="SM00388">
    <property type="entry name" value="HisKA"/>
    <property type="match status" value="1"/>
</dbReference>
<evidence type="ECO:0000256" key="3">
    <source>
        <dbReference type="ARBA" id="ARBA00022553"/>
    </source>
</evidence>
<accession>A0A437M0A3</accession>
<dbReference type="Pfam" id="PF00512">
    <property type="entry name" value="HisKA"/>
    <property type="match status" value="1"/>
</dbReference>
<dbReference type="PANTHER" id="PTHR43065">
    <property type="entry name" value="SENSOR HISTIDINE KINASE"/>
    <property type="match status" value="1"/>
</dbReference>
<evidence type="ECO:0000256" key="8">
    <source>
        <dbReference type="ARBA" id="ARBA00023012"/>
    </source>
</evidence>
<dbReference type="Gene3D" id="3.30.450.20">
    <property type="entry name" value="PAS domain"/>
    <property type="match status" value="1"/>
</dbReference>
<dbReference type="NCBIfam" id="TIGR00229">
    <property type="entry name" value="sensory_box"/>
    <property type="match status" value="1"/>
</dbReference>
<comment type="catalytic activity">
    <reaction evidence="1">
        <text>ATP + protein L-histidine = ADP + protein N-phospho-L-histidine.</text>
        <dbReference type="EC" id="2.7.13.3"/>
    </reaction>
</comment>
<dbReference type="InterPro" id="IPR036890">
    <property type="entry name" value="HATPase_C_sf"/>
</dbReference>
<keyword evidence="8" id="KW-0902">Two-component regulatory system</keyword>
<gene>
    <name evidence="11" type="ORF">EOD43_15520</name>
</gene>
<dbReference type="Gene3D" id="3.30.565.10">
    <property type="entry name" value="Histidine kinase-like ATPase, C-terminal domain"/>
    <property type="match status" value="1"/>
</dbReference>
<dbReference type="SUPFAM" id="SSF47384">
    <property type="entry name" value="Homodimeric domain of signal transducing histidine kinase"/>
    <property type="match status" value="1"/>
</dbReference>
<dbReference type="InterPro" id="IPR013767">
    <property type="entry name" value="PAS_fold"/>
</dbReference>
<evidence type="ECO:0000256" key="6">
    <source>
        <dbReference type="ARBA" id="ARBA00022777"/>
    </source>
</evidence>
<evidence type="ECO:0000256" key="7">
    <source>
        <dbReference type="ARBA" id="ARBA00022840"/>
    </source>
</evidence>
<keyword evidence="5" id="KW-0547">Nucleotide-binding</keyword>
<evidence type="ECO:0000256" key="5">
    <source>
        <dbReference type="ARBA" id="ARBA00022741"/>
    </source>
</evidence>
<evidence type="ECO:0000256" key="2">
    <source>
        <dbReference type="ARBA" id="ARBA00012438"/>
    </source>
</evidence>
<name>A0A437M0A3_9SPHN</name>
<reference evidence="11 12" key="1">
    <citation type="submission" date="2019-01" db="EMBL/GenBank/DDBJ databases">
        <authorList>
            <person name="Chen W.-M."/>
        </authorList>
    </citation>
    <scope>NUCLEOTIDE SEQUENCE [LARGE SCALE GENOMIC DNA]</scope>
    <source>
        <strain evidence="11 12">CCP-7</strain>
    </source>
</reference>
<feature type="domain" description="PAS" evidence="10">
    <location>
        <begin position="33"/>
        <end position="71"/>
    </location>
</feature>
<keyword evidence="12" id="KW-1185">Reference proteome</keyword>
<evidence type="ECO:0000313" key="12">
    <source>
        <dbReference type="Proteomes" id="UP000282971"/>
    </source>
</evidence>
<dbReference type="GO" id="GO:0000155">
    <property type="term" value="F:phosphorelay sensor kinase activity"/>
    <property type="evidence" value="ECO:0007669"/>
    <property type="project" value="InterPro"/>
</dbReference>
<keyword evidence="6" id="KW-0418">Kinase</keyword>
<dbReference type="GO" id="GO:0042802">
    <property type="term" value="F:identical protein binding"/>
    <property type="evidence" value="ECO:0007669"/>
    <property type="project" value="UniProtKB-ARBA"/>
</dbReference>
<dbReference type="Gene3D" id="1.10.287.130">
    <property type="match status" value="1"/>
</dbReference>
<dbReference type="CDD" id="cd00130">
    <property type="entry name" value="PAS"/>
    <property type="match status" value="1"/>
</dbReference>
<dbReference type="SMART" id="SM00387">
    <property type="entry name" value="HATPase_c"/>
    <property type="match status" value="1"/>
</dbReference>
<dbReference type="EC" id="2.7.13.3" evidence="2"/>
<feature type="domain" description="Histidine kinase" evidence="9">
    <location>
        <begin position="156"/>
        <end position="370"/>
    </location>
</feature>
<organism evidence="11 12">
    <name type="scientific">Sphingomonas crocodyli</name>
    <dbReference type="NCBI Taxonomy" id="1979270"/>
    <lineage>
        <taxon>Bacteria</taxon>
        <taxon>Pseudomonadati</taxon>
        <taxon>Pseudomonadota</taxon>
        <taxon>Alphaproteobacteria</taxon>
        <taxon>Sphingomonadales</taxon>
        <taxon>Sphingomonadaceae</taxon>
        <taxon>Sphingomonas</taxon>
    </lineage>
</organism>
<evidence type="ECO:0000259" key="9">
    <source>
        <dbReference type="PROSITE" id="PS50109"/>
    </source>
</evidence>
<sequence>MIETCQSSTRSFRAPDGGLMRGSLTLDAQTVGDLVSDAIIGCDESGRIAFWNDGATLLYGWPREQALGRDMDELLAMPKSPELAERWRVGRWEGECGRRQADGSAIDVSVRQQVHLADGDGAYLWEWSRRIPTPALAETSFSHAARISILGELTASIAHELNQPLAAILAFAQASLRWIERPEPEPAEAAILLHDIVADTRRASEIITRIRSMATKHDPAPQPIAINDLIGDALLIVRHECLERGVAVRTAFADALPLVMADRIQLQQVIVNLAINAVQAMAERRGGDRHLIVTTQAAGGTILIQVDDSGPGIAAVDQDQIFSSFFTTKSGGMGMGLPICRSIVQAHGGRITAENRADGARFSVTLPALV</sequence>
<evidence type="ECO:0000313" key="11">
    <source>
        <dbReference type="EMBL" id="RVT90944.1"/>
    </source>
</evidence>
<protein>
    <recommendedName>
        <fullName evidence="2">histidine kinase</fullName>
        <ecNumber evidence="2">2.7.13.3</ecNumber>
    </recommendedName>
</protein>
<comment type="caution">
    <text evidence="11">The sequence shown here is derived from an EMBL/GenBank/DDBJ whole genome shotgun (WGS) entry which is preliminary data.</text>
</comment>
<dbReference type="Pfam" id="PF02518">
    <property type="entry name" value="HATPase_c"/>
    <property type="match status" value="1"/>
</dbReference>
<dbReference type="InterPro" id="IPR003594">
    <property type="entry name" value="HATPase_dom"/>
</dbReference>
<dbReference type="EMBL" id="SACN01000002">
    <property type="protein sequence ID" value="RVT90944.1"/>
    <property type="molecule type" value="Genomic_DNA"/>
</dbReference>
<dbReference type="InterPro" id="IPR036097">
    <property type="entry name" value="HisK_dim/P_sf"/>
</dbReference>
<dbReference type="Pfam" id="PF00989">
    <property type="entry name" value="PAS"/>
    <property type="match status" value="1"/>
</dbReference>
<proteinExistence type="predicted"/>
<keyword evidence="3" id="KW-0597">Phosphoprotein</keyword>
<evidence type="ECO:0000256" key="1">
    <source>
        <dbReference type="ARBA" id="ARBA00000085"/>
    </source>
</evidence>
<dbReference type="InterPro" id="IPR003661">
    <property type="entry name" value="HisK_dim/P_dom"/>
</dbReference>
<dbReference type="SMART" id="SM00091">
    <property type="entry name" value="PAS"/>
    <property type="match status" value="1"/>
</dbReference>
<evidence type="ECO:0000259" key="10">
    <source>
        <dbReference type="PROSITE" id="PS50112"/>
    </source>
</evidence>
<dbReference type="PRINTS" id="PR00344">
    <property type="entry name" value="BCTRLSENSOR"/>
</dbReference>
<dbReference type="CDD" id="cd00082">
    <property type="entry name" value="HisKA"/>
    <property type="match status" value="1"/>
</dbReference>